<dbReference type="OrthoDB" id="448448at2759"/>
<dbReference type="Proteomes" id="UP000006753">
    <property type="component" value="Unassembled WGS sequence"/>
</dbReference>
<sequence>MPPKVEIRLNTPKTAMEPLPPKNRDEVLAVENKPSPKVASALDMPTEIGSPISDSPTPVLENPNAYEVDVEPDKISNCASSQHHIKVDPHAQEIKIEDEQHENCAIKTEDMDAESIIHVDDDENPSKDQAPALKKKRKQGPRNVMEFHRQQRQAKLAKTAASPEPGANSTNTNEDKRTILNDLLCHDATSAYKSGPDLNPEFHIAILNKRDFFKSIRDKCPTADFAKTNAELKMLDDDARSFGSRRISFKNNMWFLKGMKKGIYHHQLKGAAWMGNRECSEDGPFGGILADDMGLGKTIQAITAMSGNLPTKENVRLQNKSTLIIAPTSLVHQWKAEMEAFSSFQRIMIYNPKDSNNDTLRTTDNDVVIVSYDSVQRSWLHPTESELKRLRGQAKKEGMSFEDGLAEWLAEIDRAVDPIYKIDWFRIVLDEAHYIKNMESRTARSVNSLIGKYRWALSGTPIMNGYEGGVFPSLPSYAATNHSRKITATLMMINIEALGMAISRVTMRRSMKDEILGRKLVPLGEPTNIVQKVKASPPERLILKYIQDKFDMLRKGKYDPGDPRRELKNMLNQITRSRQLNSNPDIIEEHVMVMFELDELKQMKTDLDAMQCTLKDSDDLRRALARRINGWISSKRESTRSGKRMLAQKPVFTCPVLNCNQTFTTSEGEVTPCDAAIIANKTPGKKTSLKGRKAVDAVGFRPITTSSLKWLQKFDDSKYQILPTAKLSGVTKLILEWRVYHPSDKVVVFIQFTHFGIMLGGLLQKNKVKFVYTTGGMTSKQRSAALEKFKNDSNVNVMIIGLKIGGQGLNLQFANRGILVDPYWNKSIEHQAAGRINRIGQVKPTFLVSFVMEGTIDERILELQNEKQEMIGKAYKGLNETQQLRLLEEYQNRDLGQDSDDEDDFSHAIHAEGDPMADLGIPEEEYQSWLTSDEAA</sequence>
<dbReference type="PROSITE" id="PS51194">
    <property type="entry name" value="HELICASE_CTER"/>
    <property type="match status" value="1"/>
</dbReference>
<protein>
    <recommendedName>
        <fullName evidence="10">SNF2 family domain-containing protein</fullName>
    </recommendedName>
</protein>
<dbReference type="SMART" id="SM00490">
    <property type="entry name" value="HELICc"/>
    <property type="match status" value="1"/>
</dbReference>
<keyword evidence="4" id="KW-0067">ATP-binding</keyword>
<dbReference type="Gene3D" id="3.40.50.300">
    <property type="entry name" value="P-loop containing nucleotide triphosphate hydrolases"/>
    <property type="match status" value="1"/>
</dbReference>
<dbReference type="Gene3D" id="3.40.50.10810">
    <property type="entry name" value="Tandem AAA-ATPase domain"/>
    <property type="match status" value="1"/>
</dbReference>
<evidence type="ECO:0000313" key="9">
    <source>
        <dbReference type="Proteomes" id="UP000006753"/>
    </source>
</evidence>
<evidence type="ECO:0000313" key="8">
    <source>
        <dbReference type="EMBL" id="EKD12226.1"/>
    </source>
</evidence>
<dbReference type="PANTHER" id="PTHR45626">
    <property type="entry name" value="TRANSCRIPTION TERMINATION FACTOR 2-RELATED"/>
    <property type="match status" value="1"/>
</dbReference>
<evidence type="ECO:0000256" key="3">
    <source>
        <dbReference type="ARBA" id="ARBA00022806"/>
    </source>
</evidence>
<dbReference type="GO" id="GO:0004386">
    <property type="term" value="F:helicase activity"/>
    <property type="evidence" value="ECO:0007669"/>
    <property type="project" value="UniProtKB-KW"/>
</dbReference>
<dbReference type="InterPro" id="IPR050628">
    <property type="entry name" value="SNF2_RAD54_helicase_TF"/>
</dbReference>
<dbReference type="Pfam" id="PF00271">
    <property type="entry name" value="Helicase_C"/>
    <property type="match status" value="1"/>
</dbReference>
<dbReference type="InterPro" id="IPR001650">
    <property type="entry name" value="Helicase_C-like"/>
</dbReference>
<keyword evidence="3" id="KW-0347">Helicase</keyword>
<dbReference type="KEGG" id="mbe:MBM_09547"/>
<dbReference type="InterPro" id="IPR027417">
    <property type="entry name" value="P-loop_NTPase"/>
</dbReference>
<dbReference type="PROSITE" id="PS51192">
    <property type="entry name" value="HELICASE_ATP_BIND_1"/>
    <property type="match status" value="1"/>
</dbReference>
<feature type="region of interest" description="Disordered" evidence="5">
    <location>
        <begin position="1"/>
        <end position="60"/>
    </location>
</feature>
<dbReference type="OMA" id="LRMFVSH"/>
<dbReference type="Pfam" id="PF00176">
    <property type="entry name" value="SNF2-rel_dom"/>
    <property type="match status" value="1"/>
</dbReference>
<dbReference type="GO" id="GO:0006281">
    <property type="term" value="P:DNA repair"/>
    <property type="evidence" value="ECO:0007669"/>
    <property type="project" value="TreeGrafter"/>
</dbReference>
<dbReference type="AlphaFoldDB" id="K1WHE0"/>
<evidence type="ECO:0000256" key="4">
    <source>
        <dbReference type="ARBA" id="ARBA00022840"/>
    </source>
</evidence>
<dbReference type="PANTHER" id="PTHR45626:SF17">
    <property type="entry name" value="HELICASE-LIKE TRANSCRIPTION FACTOR"/>
    <property type="match status" value="1"/>
</dbReference>
<evidence type="ECO:0000256" key="2">
    <source>
        <dbReference type="ARBA" id="ARBA00022801"/>
    </source>
</evidence>
<feature type="domain" description="Helicase ATP-binding" evidence="6">
    <location>
        <begin position="278"/>
        <end position="464"/>
    </location>
</feature>
<dbReference type="CDD" id="cd18793">
    <property type="entry name" value="SF2_C_SNF"/>
    <property type="match status" value="1"/>
</dbReference>
<organism evidence="8 9">
    <name type="scientific">Marssonina brunnea f. sp. multigermtubi (strain MB_m1)</name>
    <name type="common">Marssonina leaf spot fungus</name>
    <dbReference type="NCBI Taxonomy" id="1072389"/>
    <lineage>
        <taxon>Eukaryota</taxon>
        <taxon>Fungi</taxon>
        <taxon>Dikarya</taxon>
        <taxon>Ascomycota</taxon>
        <taxon>Pezizomycotina</taxon>
        <taxon>Leotiomycetes</taxon>
        <taxon>Helotiales</taxon>
        <taxon>Drepanopezizaceae</taxon>
        <taxon>Drepanopeziza</taxon>
    </lineage>
</organism>
<dbReference type="CDD" id="cd18008">
    <property type="entry name" value="DEXDc_SHPRH-like"/>
    <property type="match status" value="1"/>
</dbReference>
<dbReference type="InParanoid" id="K1WHE0"/>
<feature type="region of interest" description="Disordered" evidence="5">
    <location>
        <begin position="895"/>
        <end position="922"/>
    </location>
</feature>
<dbReference type="HOGENOM" id="CLU_313105_0_0_1"/>
<accession>K1WHE0</accession>
<dbReference type="STRING" id="1072389.K1WHE0"/>
<feature type="domain" description="Helicase C-terminal" evidence="7">
    <location>
        <begin position="729"/>
        <end position="886"/>
    </location>
</feature>
<evidence type="ECO:0008006" key="10">
    <source>
        <dbReference type="Google" id="ProtNLM"/>
    </source>
</evidence>
<feature type="region of interest" description="Disordered" evidence="5">
    <location>
        <begin position="117"/>
        <end position="174"/>
    </location>
</feature>
<dbReference type="InterPro" id="IPR038718">
    <property type="entry name" value="SNF2-like_sf"/>
</dbReference>
<dbReference type="InterPro" id="IPR014001">
    <property type="entry name" value="Helicase_ATP-bd"/>
</dbReference>
<dbReference type="GO" id="GO:0016787">
    <property type="term" value="F:hydrolase activity"/>
    <property type="evidence" value="ECO:0007669"/>
    <property type="project" value="UniProtKB-KW"/>
</dbReference>
<keyword evidence="1" id="KW-0547">Nucleotide-binding</keyword>
<dbReference type="GO" id="GO:0005634">
    <property type="term" value="C:nucleus"/>
    <property type="evidence" value="ECO:0007669"/>
    <property type="project" value="TreeGrafter"/>
</dbReference>
<dbReference type="eggNOG" id="KOG1001">
    <property type="taxonomic scope" value="Eukaryota"/>
</dbReference>
<reference evidence="8 9" key="1">
    <citation type="journal article" date="2012" name="BMC Genomics">
        <title>Sequencing the genome of Marssonina brunnea reveals fungus-poplar co-evolution.</title>
        <authorList>
            <person name="Zhu S."/>
            <person name="Cao Y.-Z."/>
            <person name="Jiang C."/>
            <person name="Tan B.-Y."/>
            <person name="Wang Z."/>
            <person name="Feng S."/>
            <person name="Zhang L."/>
            <person name="Su X.-H."/>
            <person name="Brejova B."/>
            <person name="Vinar T."/>
            <person name="Xu M."/>
            <person name="Wang M.-X."/>
            <person name="Zhang S.-G."/>
            <person name="Huang M.-R."/>
            <person name="Wu R."/>
            <person name="Zhou Y."/>
        </authorList>
    </citation>
    <scope>NUCLEOTIDE SEQUENCE [LARGE SCALE GENOMIC DNA]</scope>
    <source>
        <strain evidence="8 9">MB_m1</strain>
    </source>
</reference>
<evidence type="ECO:0000256" key="1">
    <source>
        <dbReference type="ARBA" id="ARBA00022741"/>
    </source>
</evidence>
<evidence type="ECO:0000256" key="5">
    <source>
        <dbReference type="SAM" id="MobiDB-lite"/>
    </source>
</evidence>
<proteinExistence type="predicted"/>
<dbReference type="InterPro" id="IPR000330">
    <property type="entry name" value="SNF2_N"/>
</dbReference>
<dbReference type="EMBL" id="JH921460">
    <property type="protein sequence ID" value="EKD12226.1"/>
    <property type="molecule type" value="Genomic_DNA"/>
</dbReference>
<dbReference type="GO" id="GO:0005524">
    <property type="term" value="F:ATP binding"/>
    <property type="evidence" value="ECO:0007669"/>
    <property type="project" value="UniProtKB-KW"/>
</dbReference>
<dbReference type="InterPro" id="IPR049730">
    <property type="entry name" value="SNF2/RAD54-like_C"/>
</dbReference>
<keyword evidence="2" id="KW-0378">Hydrolase</keyword>
<name>K1WHE0_MARBU</name>
<evidence type="ECO:0000259" key="6">
    <source>
        <dbReference type="PROSITE" id="PS51192"/>
    </source>
</evidence>
<gene>
    <name evidence="8" type="ORF">MBM_09547</name>
</gene>
<keyword evidence="9" id="KW-1185">Reference proteome</keyword>
<dbReference type="SUPFAM" id="SSF52540">
    <property type="entry name" value="P-loop containing nucleoside triphosphate hydrolases"/>
    <property type="match status" value="2"/>
</dbReference>
<dbReference type="SMART" id="SM00487">
    <property type="entry name" value="DEXDc"/>
    <property type="match status" value="1"/>
</dbReference>
<evidence type="ECO:0000259" key="7">
    <source>
        <dbReference type="PROSITE" id="PS51194"/>
    </source>
</evidence>
<dbReference type="GO" id="GO:0008094">
    <property type="term" value="F:ATP-dependent activity, acting on DNA"/>
    <property type="evidence" value="ECO:0007669"/>
    <property type="project" value="TreeGrafter"/>
</dbReference>